<feature type="transmembrane region" description="Helical" evidence="9">
    <location>
        <begin position="621"/>
        <end position="640"/>
    </location>
</feature>
<feature type="domain" description="Mechanosensitive ion channel MscS C-terminal" evidence="14">
    <location>
        <begin position="1068"/>
        <end position="1151"/>
    </location>
</feature>
<feature type="transmembrane region" description="Helical" evidence="9">
    <location>
        <begin position="586"/>
        <end position="609"/>
    </location>
</feature>
<organism evidence="16 17">
    <name type="scientific">Maioricimonas rarisocia</name>
    <dbReference type="NCBI Taxonomy" id="2528026"/>
    <lineage>
        <taxon>Bacteria</taxon>
        <taxon>Pseudomonadati</taxon>
        <taxon>Planctomycetota</taxon>
        <taxon>Planctomycetia</taxon>
        <taxon>Planctomycetales</taxon>
        <taxon>Planctomycetaceae</taxon>
        <taxon>Maioricimonas</taxon>
    </lineage>
</organism>
<feature type="transmembrane region" description="Helical" evidence="9">
    <location>
        <begin position="906"/>
        <end position="925"/>
    </location>
</feature>
<dbReference type="Gene3D" id="2.30.30.60">
    <property type="match status" value="1"/>
</dbReference>
<feature type="transmembrane region" description="Helical" evidence="9">
    <location>
        <begin position="946"/>
        <end position="967"/>
    </location>
</feature>
<feature type="compositionally biased region" description="Low complexity" evidence="8">
    <location>
        <begin position="37"/>
        <end position="74"/>
    </location>
</feature>
<proteinExistence type="inferred from homology"/>
<evidence type="ECO:0000256" key="10">
    <source>
        <dbReference type="SAM" id="SignalP"/>
    </source>
</evidence>
<comment type="similarity">
    <text evidence="2">Belongs to the MscS (TC 1.A.23) family.</text>
</comment>
<evidence type="ECO:0000256" key="2">
    <source>
        <dbReference type="ARBA" id="ARBA00008017"/>
    </source>
</evidence>
<keyword evidence="6 9" id="KW-0472">Membrane</keyword>
<evidence type="ECO:0000256" key="5">
    <source>
        <dbReference type="ARBA" id="ARBA00022989"/>
    </source>
</evidence>
<dbReference type="InterPro" id="IPR025692">
    <property type="entry name" value="MscS_IM_dom1"/>
</dbReference>
<dbReference type="InterPro" id="IPR023408">
    <property type="entry name" value="MscS_beta-dom_sf"/>
</dbReference>
<feature type="domain" description="Mechanosensitive ion channel MscS" evidence="11">
    <location>
        <begin position="995"/>
        <end position="1060"/>
    </location>
</feature>
<dbReference type="SUPFAM" id="SSF50182">
    <property type="entry name" value="Sm-like ribonucleoproteins"/>
    <property type="match status" value="1"/>
</dbReference>
<dbReference type="Pfam" id="PF21082">
    <property type="entry name" value="MS_channel_3rd"/>
    <property type="match status" value="1"/>
</dbReference>
<evidence type="ECO:0000259" key="11">
    <source>
        <dbReference type="Pfam" id="PF00924"/>
    </source>
</evidence>
<dbReference type="InterPro" id="IPR049142">
    <property type="entry name" value="MS_channel_1st"/>
</dbReference>
<accession>A0A517ZF34</accession>
<evidence type="ECO:0000256" key="4">
    <source>
        <dbReference type="ARBA" id="ARBA00022692"/>
    </source>
</evidence>
<dbReference type="InterPro" id="IPR011066">
    <property type="entry name" value="MscS_channel_C_sf"/>
</dbReference>
<evidence type="ECO:0000256" key="8">
    <source>
        <dbReference type="SAM" id="MobiDB-lite"/>
    </source>
</evidence>
<dbReference type="InterPro" id="IPR024393">
    <property type="entry name" value="MscS_porin"/>
</dbReference>
<feature type="domain" description="Mechanosensitive ion channel inner membrane" evidence="12">
    <location>
        <begin position="548"/>
        <end position="875"/>
    </location>
</feature>
<evidence type="ECO:0000313" key="17">
    <source>
        <dbReference type="Proteomes" id="UP000320496"/>
    </source>
</evidence>
<dbReference type="OrthoDB" id="9809206at2"/>
<dbReference type="SUPFAM" id="SSF82689">
    <property type="entry name" value="Mechanosensitive channel protein MscS (YggB), C-terminal domain"/>
    <property type="match status" value="1"/>
</dbReference>
<feature type="transmembrane region" description="Helical" evidence="9">
    <location>
        <begin position="699"/>
        <end position="717"/>
    </location>
</feature>
<evidence type="ECO:0000256" key="3">
    <source>
        <dbReference type="ARBA" id="ARBA00022475"/>
    </source>
</evidence>
<name>A0A517ZF34_9PLAN</name>
<evidence type="ECO:0000313" key="16">
    <source>
        <dbReference type="EMBL" id="QDU41081.1"/>
    </source>
</evidence>
<evidence type="ECO:0000256" key="1">
    <source>
        <dbReference type="ARBA" id="ARBA00004651"/>
    </source>
</evidence>
<dbReference type="PANTHER" id="PTHR30347:SF1">
    <property type="entry name" value="MECHANOSENSITIVE CHANNEL MSCK"/>
    <property type="match status" value="1"/>
</dbReference>
<feature type="coiled-coil region" evidence="7">
    <location>
        <begin position="282"/>
        <end position="364"/>
    </location>
</feature>
<keyword evidence="5 9" id="KW-1133">Transmembrane helix</keyword>
<dbReference type="GO" id="GO:0008381">
    <property type="term" value="F:mechanosensitive monoatomic ion channel activity"/>
    <property type="evidence" value="ECO:0007669"/>
    <property type="project" value="UniProtKB-ARBA"/>
</dbReference>
<evidence type="ECO:0000259" key="14">
    <source>
        <dbReference type="Pfam" id="PF21082"/>
    </source>
</evidence>
<dbReference type="Pfam" id="PF12794">
    <property type="entry name" value="MscS_TM"/>
    <property type="match status" value="1"/>
</dbReference>
<evidence type="ECO:0000256" key="6">
    <source>
        <dbReference type="ARBA" id="ARBA00023136"/>
    </source>
</evidence>
<dbReference type="EMBL" id="CP036275">
    <property type="protein sequence ID" value="QDU41081.1"/>
    <property type="molecule type" value="Genomic_DNA"/>
</dbReference>
<feature type="domain" description="Mechanosensitive ion channel MscS porin" evidence="13">
    <location>
        <begin position="88"/>
        <end position="313"/>
    </location>
</feature>
<dbReference type="Gene3D" id="1.10.287.1260">
    <property type="match status" value="1"/>
</dbReference>
<evidence type="ECO:0000259" key="13">
    <source>
        <dbReference type="Pfam" id="PF12795"/>
    </source>
</evidence>
<dbReference type="PANTHER" id="PTHR30347">
    <property type="entry name" value="POTASSIUM CHANNEL RELATED"/>
    <property type="match status" value="1"/>
</dbReference>
<dbReference type="Proteomes" id="UP000320496">
    <property type="component" value="Chromosome"/>
</dbReference>
<dbReference type="SUPFAM" id="SSF82861">
    <property type="entry name" value="Mechanosensitive channel protein MscS (YggB), transmembrane region"/>
    <property type="match status" value="1"/>
</dbReference>
<comment type="subcellular location">
    <subcellularLocation>
        <location evidence="1">Cell membrane</location>
        <topology evidence="1">Multi-pass membrane protein</topology>
    </subcellularLocation>
</comment>
<dbReference type="InterPro" id="IPR006685">
    <property type="entry name" value="MscS_channel_2nd"/>
</dbReference>
<dbReference type="AlphaFoldDB" id="A0A517ZF34"/>
<feature type="transmembrane region" description="Helical" evidence="9">
    <location>
        <begin position="547"/>
        <end position="565"/>
    </location>
</feature>
<feature type="transmembrane region" description="Helical" evidence="9">
    <location>
        <begin position="776"/>
        <end position="795"/>
    </location>
</feature>
<dbReference type="PROSITE" id="PS51257">
    <property type="entry name" value="PROKAR_LIPOPROTEIN"/>
    <property type="match status" value="1"/>
</dbReference>
<gene>
    <name evidence="16" type="primary">mscM_2</name>
    <name evidence="16" type="ORF">Mal4_54460</name>
</gene>
<evidence type="ECO:0000259" key="12">
    <source>
        <dbReference type="Pfam" id="PF12794"/>
    </source>
</evidence>
<feature type="signal peptide" evidence="10">
    <location>
        <begin position="1"/>
        <end position="32"/>
    </location>
</feature>
<dbReference type="InterPro" id="IPR052702">
    <property type="entry name" value="MscS-like_channel"/>
</dbReference>
<keyword evidence="10" id="KW-0732">Signal</keyword>
<dbReference type="InterPro" id="IPR049278">
    <property type="entry name" value="MS_channel_C"/>
</dbReference>
<keyword evidence="3" id="KW-1003">Cell membrane</keyword>
<reference evidence="16 17" key="1">
    <citation type="submission" date="2019-02" db="EMBL/GenBank/DDBJ databases">
        <title>Deep-cultivation of Planctomycetes and their phenomic and genomic characterization uncovers novel biology.</title>
        <authorList>
            <person name="Wiegand S."/>
            <person name="Jogler M."/>
            <person name="Boedeker C."/>
            <person name="Pinto D."/>
            <person name="Vollmers J."/>
            <person name="Rivas-Marin E."/>
            <person name="Kohn T."/>
            <person name="Peeters S.H."/>
            <person name="Heuer A."/>
            <person name="Rast P."/>
            <person name="Oberbeckmann S."/>
            <person name="Bunk B."/>
            <person name="Jeske O."/>
            <person name="Meyerdierks A."/>
            <person name="Storesund J.E."/>
            <person name="Kallscheuer N."/>
            <person name="Luecker S."/>
            <person name="Lage O.M."/>
            <person name="Pohl T."/>
            <person name="Merkel B.J."/>
            <person name="Hornburger P."/>
            <person name="Mueller R.-W."/>
            <person name="Bruemmer F."/>
            <person name="Labrenz M."/>
            <person name="Spormann A.M."/>
            <person name="Op den Camp H."/>
            <person name="Overmann J."/>
            <person name="Amann R."/>
            <person name="Jetten M.S.M."/>
            <person name="Mascher T."/>
            <person name="Medema M.H."/>
            <person name="Devos D.P."/>
            <person name="Kaster A.-K."/>
            <person name="Ovreas L."/>
            <person name="Rohde M."/>
            <person name="Galperin M.Y."/>
            <person name="Jogler C."/>
        </authorList>
    </citation>
    <scope>NUCLEOTIDE SEQUENCE [LARGE SCALE GENOMIC DNA]</scope>
    <source>
        <strain evidence="16 17">Mal4</strain>
    </source>
</reference>
<feature type="coiled-coil region" evidence="7">
    <location>
        <begin position="131"/>
        <end position="189"/>
    </location>
</feature>
<feature type="transmembrane region" description="Helical" evidence="9">
    <location>
        <begin position="979"/>
        <end position="1007"/>
    </location>
</feature>
<dbReference type="Gene3D" id="3.30.70.100">
    <property type="match status" value="1"/>
</dbReference>
<dbReference type="GO" id="GO:0005886">
    <property type="term" value="C:plasma membrane"/>
    <property type="evidence" value="ECO:0007669"/>
    <property type="project" value="UniProtKB-SubCell"/>
</dbReference>
<keyword evidence="17" id="KW-1185">Reference proteome</keyword>
<dbReference type="KEGG" id="mri:Mal4_54460"/>
<evidence type="ECO:0000256" key="9">
    <source>
        <dbReference type="SAM" id="Phobius"/>
    </source>
</evidence>
<keyword evidence="4 9" id="KW-0812">Transmembrane</keyword>
<feature type="region of interest" description="Disordered" evidence="8">
    <location>
        <begin position="37"/>
        <end position="79"/>
    </location>
</feature>
<dbReference type="Pfam" id="PF00924">
    <property type="entry name" value="MS_channel_2nd"/>
    <property type="match status" value="1"/>
</dbReference>
<evidence type="ECO:0000256" key="7">
    <source>
        <dbReference type="SAM" id="Coils"/>
    </source>
</evidence>
<feature type="transmembrane region" description="Helical" evidence="9">
    <location>
        <begin position="670"/>
        <end position="687"/>
    </location>
</feature>
<feature type="transmembrane region" description="Helical" evidence="9">
    <location>
        <begin position="741"/>
        <end position="764"/>
    </location>
</feature>
<evidence type="ECO:0000259" key="15">
    <source>
        <dbReference type="Pfam" id="PF21088"/>
    </source>
</evidence>
<protein>
    <submittedName>
        <fullName evidence="16">Miniconductance mechanosensitive channel MscM</fullName>
    </submittedName>
</protein>
<dbReference type="Pfam" id="PF12795">
    <property type="entry name" value="MscS_porin"/>
    <property type="match status" value="1"/>
</dbReference>
<sequence precursor="true">MFRFRPTRRAWLCSLFSVLILMSCRAPVTVRAQDPVAQPSASNAASPEAAPQQGESQPAASQQPPPAEAASPSPTDTLKRQVEQLQSQLEAVTDLEDPVRKQIQDALAQATKELGVAVEHDTQTRSLAEKAASLEAEQVSLATRIAELKEQPEPQIGDKDTLPELEQRLAEARRELAELQNQFTTQAVDPKARAAERKTLRESIFANPQELAAVAEQLQAAPPANEVPLLTQARQVALQAARLALERKPLAAQARLSLMDSEEALEIANLRRDELAMRIAYREKLIRRLEAETARLRQAEAEMRRRSAEDELESVVPPLRALVESTLAYAREEEDIREKRQDYQKKLEDRVKRKEEVAKLAQQARDREDQVRLTTALGLRLRQQREELPETRGISRDRADRLADLEDAQLNFLDRADKYEDLRDTDAVVEKLLGASSPDGTVDPLAEEARRLVEQQRQFLGELVDAYDDYTETLYQLDSEEQALIEEVNGFASYIDERILWIRSHRPLSLETLEGDKLAVLWLIDGRFWRSVWRSLYDDARLNLPEYAIFFFGWLLLLLRGRWLRKRLADVSRTAENRINCEFRPTLLAWWLTALISLPWPLLFMYLGWRCKAAASPDSVNTLGTGLLALGGAILATEFFRQMCRGHGLAQSHFGWSDHTVDLIRSTLRGIMFFAVPLAVLVLWLHARDTGQGTDALERLAFLAVLIVLLIYSHRALRPGSGILRDWAAYRPSGLLSRSRGLIYVLILGLFVGLGVLAVLGYYYTAQRMLEKFQVLLWMLASVVFARAMLIRWLMLRRRRLSLQQARERRAALSEQVESGSTAPMPDVAETQTDLGAVSAQTQRLIDTTLFVLTLAATWAICVDVLPALNYLDQYSFGTTSSTVIEQVQGADGSYETVEKVVVRNLTLASLLKAILIGVMTFTAARNVPGLMEITLLQKLPLDASVRYATAALTRYLIVLLGVILTARSLGIGWSQVQWLAAALTFGLGFGLQEIFANFISGLIILFEQPIRVGDVVTLDSTSGVVNRIRIRATTITDWDRKEYIVPNKEFITGRLLNWTLSDKTNRIVVNVGVKYGSDTDKVREVITGVVADHPEILEDPAPLVTFEGFGDSALNFVVRAYLPTLDRRLATIHDLHTEIHRRLGAEGIEIPFPQRDLHVRSMVDINQQFLPQNGPPQGGNGRNVEPESTSAETI</sequence>
<dbReference type="InterPro" id="IPR010920">
    <property type="entry name" value="LSM_dom_sf"/>
</dbReference>
<dbReference type="InterPro" id="IPR011014">
    <property type="entry name" value="MscS_channel_TM-2"/>
</dbReference>
<feature type="domain" description="Mechanosensitive ion channel transmembrane helices 2/3" evidence="15">
    <location>
        <begin position="953"/>
        <end position="993"/>
    </location>
</feature>
<feature type="chain" id="PRO_5021988622" evidence="10">
    <location>
        <begin position="33"/>
        <end position="1195"/>
    </location>
</feature>
<dbReference type="Pfam" id="PF21088">
    <property type="entry name" value="MS_channel_1st"/>
    <property type="match status" value="1"/>
</dbReference>
<feature type="region of interest" description="Disordered" evidence="8">
    <location>
        <begin position="1169"/>
        <end position="1195"/>
    </location>
</feature>
<keyword evidence="7" id="KW-0175">Coiled coil</keyword>